<name>A0A285IHI0_9ACTN</name>
<sequence>MRYVHDAPADLVFACLTTPEHLTHFWGPDGTHTPLPNIVVDLRPGGAFETTMVNDLSGDTYTMRAVYVAVDPPRFLSWREVDSGVLTEITFTDRGDGTTEVVTIQQGLPPHMLTPEARSGWRSALDRAAAHVAVQALVGAQFRALAEALAGQPASAPSLCEGWEVRHVVAHMTMAARYDGPAFMAELASVGYDFDALSEKVARRDGDLPFESLLADLRSDTMARWAPPGGGALGALSHVVIHGLDITAALGLPRAASDEATRLVLDGLARGKQFGVDTTGQRLRATDLDWEYGDGVLVEAPAADHVLTLAGRRLRLTDNPRR</sequence>
<dbReference type="Gene3D" id="3.30.530.20">
    <property type="match status" value="1"/>
</dbReference>
<keyword evidence="5" id="KW-1185">Reference proteome</keyword>
<dbReference type="Gene3D" id="1.20.120.450">
    <property type="entry name" value="dinb family like domain"/>
    <property type="match status" value="1"/>
</dbReference>
<dbReference type="InterPro" id="IPR013538">
    <property type="entry name" value="ASHA1/2-like_C"/>
</dbReference>
<dbReference type="SUPFAM" id="SSF109854">
    <property type="entry name" value="DinB/YfiT-like putative metalloenzymes"/>
    <property type="match status" value="1"/>
</dbReference>
<evidence type="ECO:0000313" key="4">
    <source>
        <dbReference type="EMBL" id="SNY47373.1"/>
    </source>
</evidence>
<feature type="domain" description="Activator of Hsp90 ATPase homologue 1/2-like C-terminal" evidence="2">
    <location>
        <begin position="6"/>
        <end position="130"/>
    </location>
</feature>
<dbReference type="Pfam" id="PF11716">
    <property type="entry name" value="MDMPI_N"/>
    <property type="match status" value="1"/>
</dbReference>
<dbReference type="GO" id="GO:0046872">
    <property type="term" value="F:metal ion binding"/>
    <property type="evidence" value="ECO:0007669"/>
    <property type="project" value="InterPro"/>
</dbReference>
<dbReference type="SUPFAM" id="SSF55961">
    <property type="entry name" value="Bet v1-like"/>
    <property type="match status" value="1"/>
</dbReference>
<protein>
    <submittedName>
        <fullName evidence="4">TIGR03083 family protein</fullName>
    </submittedName>
</protein>
<comment type="similarity">
    <text evidence="1">Belongs to the AHA1 family.</text>
</comment>
<dbReference type="InterPro" id="IPR024344">
    <property type="entry name" value="MDMPI_metal-binding"/>
</dbReference>
<evidence type="ECO:0000313" key="5">
    <source>
        <dbReference type="Proteomes" id="UP000219612"/>
    </source>
</evidence>
<dbReference type="NCBIfam" id="TIGR03083">
    <property type="entry name" value="maleylpyruvate isomerase family mycothiol-dependent enzyme"/>
    <property type="match status" value="1"/>
</dbReference>
<dbReference type="InterPro" id="IPR023393">
    <property type="entry name" value="START-like_dom_sf"/>
</dbReference>
<evidence type="ECO:0000256" key="1">
    <source>
        <dbReference type="ARBA" id="ARBA00006817"/>
    </source>
</evidence>
<gene>
    <name evidence="4" type="ORF">SAMN05421748_108124</name>
</gene>
<dbReference type="AlphaFoldDB" id="A0A285IHI0"/>
<reference evidence="5" key="1">
    <citation type="submission" date="2017-09" db="EMBL/GenBank/DDBJ databases">
        <authorList>
            <person name="Varghese N."/>
            <person name="Submissions S."/>
        </authorList>
    </citation>
    <scope>NUCLEOTIDE SEQUENCE [LARGE SCALE GENOMIC DNA]</scope>
    <source>
        <strain evidence="5">CGMCC 4.6857</strain>
    </source>
</reference>
<dbReference type="Pfam" id="PF08327">
    <property type="entry name" value="AHSA1"/>
    <property type="match status" value="1"/>
</dbReference>
<dbReference type="OrthoDB" id="5178565at2"/>
<dbReference type="InterPro" id="IPR034660">
    <property type="entry name" value="DinB/YfiT-like"/>
</dbReference>
<evidence type="ECO:0000259" key="3">
    <source>
        <dbReference type="Pfam" id="PF11716"/>
    </source>
</evidence>
<dbReference type="CDD" id="cd07814">
    <property type="entry name" value="SRPBCC_CalC_Aha1-like"/>
    <property type="match status" value="1"/>
</dbReference>
<proteinExistence type="inferred from homology"/>
<accession>A0A285IHI0</accession>
<dbReference type="EMBL" id="OBDY01000008">
    <property type="protein sequence ID" value="SNY47373.1"/>
    <property type="molecule type" value="Genomic_DNA"/>
</dbReference>
<evidence type="ECO:0000259" key="2">
    <source>
        <dbReference type="Pfam" id="PF08327"/>
    </source>
</evidence>
<dbReference type="InterPro" id="IPR017517">
    <property type="entry name" value="Maleyloyr_isom"/>
</dbReference>
<organism evidence="4 5">
    <name type="scientific">Paractinoplanes atraurantiacus</name>
    <dbReference type="NCBI Taxonomy" id="1036182"/>
    <lineage>
        <taxon>Bacteria</taxon>
        <taxon>Bacillati</taxon>
        <taxon>Actinomycetota</taxon>
        <taxon>Actinomycetes</taxon>
        <taxon>Micromonosporales</taxon>
        <taxon>Micromonosporaceae</taxon>
        <taxon>Paractinoplanes</taxon>
    </lineage>
</organism>
<dbReference type="Proteomes" id="UP000219612">
    <property type="component" value="Unassembled WGS sequence"/>
</dbReference>
<feature type="domain" description="Mycothiol-dependent maleylpyruvate isomerase metal-binding" evidence="3">
    <location>
        <begin position="139"/>
        <end position="221"/>
    </location>
</feature>
<dbReference type="RefSeq" id="WP_097321666.1">
    <property type="nucleotide sequence ID" value="NZ_OBDY01000008.1"/>
</dbReference>